<evidence type="ECO:0000256" key="4">
    <source>
        <dbReference type="ARBA" id="ARBA00023163"/>
    </source>
</evidence>
<keyword evidence="8" id="KW-1185">Reference proteome</keyword>
<evidence type="ECO:0000256" key="6">
    <source>
        <dbReference type="SAM" id="MobiDB-lite"/>
    </source>
</evidence>
<feature type="compositionally biased region" description="Low complexity" evidence="6">
    <location>
        <begin position="70"/>
        <end position="84"/>
    </location>
</feature>
<dbReference type="GO" id="GO:0000976">
    <property type="term" value="F:transcription cis-regulatory region binding"/>
    <property type="evidence" value="ECO:0007669"/>
    <property type="project" value="TreeGrafter"/>
</dbReference>
<dbReference type="Proteomes" id="UP000037904">
    <property type="component" value="Unassembled WGS sequence"/>
</dbReference>
<keyword evidence="4" id="KW-0804">Transcription</keyword>
<dbReference type="AlphaFoldDB" id="A0A0M9F0D5"/>
<keyword evidence="2" id="KW-0805">Transcription regulation</keyword>
<reference evidence="7 8" key="1">
    <citation type="submission" date="2015-04" db="EMBL/GenBank/DDBJ databases">
        <title>The draft genome sequence of Fusarium langsethiae, a T-2/HT-2 mycotoxin producer.</title>
        <authorList>
            <person name="Lysoe E."/>
            <person name="Divon H.H."/>
            <person name="Terzi V."/>
            <person name="Orru L."/>
            <person name="Lamontanara A."/>
            <person name="Kolseth A.-K."/>
            <person name="Frandsen R.J."/>
            <person name="Nielsen K."/>
            <person name="Thrane U."/>
        </authorList>
    </citation>
    <scope>NUCLEOTIDE SEQUENCE [LARGE SCALE GENOMIC DNA]</scope>
    <source>
        <strain evidence="7 8">Fl201059</strain>
    </source>
</reference>
<keyword evidence="3" id="KW-0238">DNA-binding</keyword>
<evidence type="ECO:0000313" key="8">
    <source>
        <dbReference type="Proteomes" id="UP000037904"/>
    </source>
</evidence>
<name>A0A0M9F0D5_FUSLA</name>
<feature type="region of interest" description="Disordered" evidence="6">
    <location>
        <begin position="1"/>
        <end position="20"/>
    </location>
</feature>
<feature type="compositionally biased region" description="Basic residues" evidence="6">
    <location>
        <begin position="1"/>
        <end position="10"/>
    </location>
</feature>
<dbReference type="InterPro" id="IPR051089">
    <property type="entry name" value="prtT"/>
</dbReference>
<evidence type="ECO:0000256" key="5">
    <source>
        <dbReference type="ARBA" id="ARBA00023242"/>
    </source>
</evidence>
<dbReference type="GO" id="GO:0005634">
    <property type="term" value="C:nucleus"/>
    <property type="evidence" value="ECO:0007669"/>
    <property type="project" value="UniProtKB-SubCell"/>
</dbReference>
<evidence type="ECO:0000256" key="3">
    <source>
        <dbReference type="ARBA" id="ARBA00023125"/>
    </source>
</evidence>
<protein>
    <submittedName>
        <fullName evidence="7">Transcription factor</fullName>
    </submittedName>
</protein>
<feature type="compositionally biased region" description="Polar residues" evidence="6">
    <location>
        <begin position="92"/>
        <end position="106"/>
    </location>
</feature>
<dbReference type="EMBL" id="JXCE01000040">
    <property type="protein sequence ID" value="KPA43568.1"/>
    <property type="molecule type" value="Genomic_DNA"/>
</dbReference>
<gene>
    <name evidence="7" type="ORF">FLAG1_03535</name>
</gene>
<evidence type="ECO:0000256" key="1">
    <source>
        <dbReference type="ARBA" id="ARBA00004123"/>
    </source>
</evidence>
<feature type="region of interest" description="Disordered" evidence="6">
    <location>
        <begin position="70"/>
        <end position="119"/>
    </location>
</feature>
<comment type="subcellular location">
    <subcellularLocation>
        <location evidence="1">Nucleus</location>
    </subcellularLocation>
</comment>
<dbReference type="GO" id="GO:0000981">
    <property type="term" value="F:DNA-binding transcription factor activity, RNA polymerase II-specific"/>
    <property type="evidence" value="ECO:0007669"/>
    <property type="project" value="TreeGrafter"/>
</dbReference>
<evidence type="ECO:0000313" key="7">
    <source>
        <dbReference type="EMBL" id="KPA43568.1"/>
    </source>
</evidence>
<comment type="caution">
    <text evidence="7">The sequence shown here is derived from an EMBL/GenBank/DDBJ whole genome shotgun (WGS) entry which is preliminary data.</text>
</comment>
<proteinExistence type="predicted"/>
<feature type="region of interest" description="Disordered" evidence="6">
    <location>
        <begin position="35"/>
        <end position="57"/>
    </location>
</feature>
<organism evidence="7 8">
    <name type="scientific">Fusarium langsethiae</name>
    <dbReference type="NCBI Taxonomy" id="179993"/>
    <lineage>
        <taxon>Eukaryota</taxon>
        <taxon>Fungi</taxon>
        <taxon>Dikarya</taxon>
        <taxon>Ascomycota</taxon>
        <taxon>Pezizomycotina</taxon>
        <taxon>Sordariomycetes</taxon>
        <taxon>Hypocreomycetidae</taxon>
        <taxon>Hypocreales</taxon>
        <taxon>Nectriaceae</taxon>
        <taxon>Fusarium</taxon>
    </lineage>
</organism>
<dbReference type="PANTHER" id="PTHR31845">
    <property type="entry name" value="FINGER DOMAIN PROTEIN, PUTATIVE-RELATED"/>
    <property type="match status" value="1"/>
</dbReference>
<accession>A0A0M9F0D5</accession>
<dbReference type="PANTHER" id="PTHR31845:SF32">
    <property type="entry name" value="MISCELLANEOUS ZN(II)2CYS6 TRANSCRIPTION FACTOR (EUROFUNG)-RELATED"/>
    <property type="match status" value="1"/>
</dbReference>
<sequence length="570" mass="64069">MATSRKRVAKKSTSSRTAQLEEKLEDLVTILRAAQPSNGHLQPSNSGEFSPSMNSSNMCHLTSRLESLATAAASSSSSETQLRSYPAPHSYGSKSIGDSHTQTSPSCIEEDTSSLPEPTPEEAEIYLRKFKAWLEKFPCVVLLHDMTAAALRREKPFLWLCIMNITSMSVEQQIKMKDRVRQEIATRIIINHERSMDCLQGIICYVTWASTTSSPGKPFIVTFCQMAVLIAYELGLTKAPVEEQYFTVCFKLWGGRPAPPRLRTLEERRTVVSLWFLTSVMSSFIGKMETLHWTPHMSDCLDVLEREKEYPSDELLAAFVRYQLVADEAQKLLVRDVMGDPSPPPTYIFRKSLLAKLQAVRDGLPLNMPVTQVLQAHALVTEVQVNSVGLFMQNIPVNQRIESMYACLRAIRAWYDVFFGIPVEEVAGVPFAVYIQLSQIQIALYRLTTSEDPAWDKEVVRNTADLLVLLDQVIDFFTRIDSVYKMKVSAGEETVFLMGAKIMRNIRNSWEPILSRHLSGVPLSAANQGAVQSMPAPNPPDQQSIDMAAVNMMDFGDITWMSDVFGPWEF</sequence>
<evidence type="ECO:0000256" key="2">
    <source>
        <dbReference type="ARBA" id="ARBA00023015"/>
    </source>
</evidence>
<keyword evidence="5" id="KW-0539">Nucleus</keyword>